<dbReference type="PRINTS" id="PR00080">
    <property type="entry name" value="SDRFAMILY"/>
</dbReference>
<dbReference type="Pfam" id="PF00106">
    <property type="entry name" value="adh_short"/>
    <property type="match status" value="1"/>
</dbReference>
<keyword evidence="5" id="KW-1185">Reference proteome</keyword>
<dbReference type="PANTHER" id="PTHR44196:SF2">
    <property type="entry name" value="SHORT-CHAIN DEHYDROGENASE-RELATED"/>
    <property type="match status" value="1"/>
</dbReference>
<evidence type="ECO:0000256" key="2">
    <source>
        <dbReference type="ARBA" id="ARBA00023002"/>
    </source>
</evidence>
<dbReference type="PRINTS" id="PR00081">
    <property type="entry name" value="GDHRDH"/>
</dbReference>
<comment type="caution">
    <text evidence="4">The sequence shown here is derived from an EMBL/GenBank/DDBJ whole genome shotgun (WGS) entry which is preliminary data.</text>
</comment>
<evidence type="ECO:0008006" key="6">
    <source>
        <dbReference type="Google" id="ProtNLM"/>
    </source>
</evidence>
<evidence type="ECO:0000313" key="5">
    <source>
        <dbReference type="Proteomes" id="UP000050482"/>
    </source>
</evidence>
<protein>
    <recommendedName>
        <fullName evidence="6">Short-chain dehydrogenase</fullName>
    </recommendedName>
</protein>
<dbReference type="GO" id="GO:0016020">
    <property type="term" value="C:membrane"/>
    <property type="evidence" value="ECO:0007669"/>
    <property type="project" value="TreeGrafter"/>
</dbReference>
<keyword evidence="2" id="KW-0560">Oxidoreductase</keyword>
<proteinExistence type="inferred from homology"/>
<dbReference type="AlphaFoldDB" id="A0A0P9CKM7"/>
<dbReference type="OrthoDB" id="9808814at2"/>
<gene>
    <name evidence="4" type="ORF">AN477_11740</name>
</gene>
<dbReference type="CDD" id="cd05233">
    <property type="entry name" value="SDR_c"/>
    <property type="match status" value="1"/>
</dbReference>
<evidence type="ECO:0000313" key="4">
    <source>
        <dbReference type="EMBL" id="KPV43566.1"/>
    </source>
</evidence>
<dbReference type="InterPro" id="IPR036291">
    <property type="entry name" value="NAD(P)-bd_dom_sf"/>
</dbReference>
<reference evidence="4 5" key="1">
    <citation type="submission" date="2015-09" db="EMBL/GenBank/DDBJ databases">
        <title>Draft genome sequence of Alicyclobacillus ferrooxydans DSM 22381.</title>
        <authorList>
            <person name="Hemp J."/>
        </authorList>
    </citation>
    <scope>NUCLEOTIDE SEQUENCE [LARGE SCALE GENOMIC DNA]</scope>
    <source>
        <strain evidence="4 5">TC-34</strain>
    </source>
</reference>
<name>A0A0P9CKM7_9BACL</name>
<sequence>MGLTALITGASSGIGDAYAQVFAENGYDLVITGRNPLPLHRLASRLQEKHNVAVKVVVKDLAHLEQVYSLYDETISEQIDVVVNNAGFGQYGYFYNTDLQTELDMITVNVSAVTILTKLYLQLMVRRNFGTIINVSSTAAFQPVPLMNVYGATKSYVLSLTEAIASELEGTAVHVMAVCPGSTESNFHKRAGSERSSKDRTQLMTARQVADITYDAMLKRKRIVIPGFTNQFVAQAHRFLPRHVLSRMAKQMYLRRKR</sequence>
<dbReference type="PATRIC" id="fig|471514.4.peg.727"/>
<dbReference type="InterPro" id="IPR002347">
    <property type="entry name" value="SDR_fam"/>
</dbReference>
<evidence type="ECO:0000256" key="1">
    <source>
        <dbReference type="ARBA" id="ARBA00006484"/>
    </source>
</evidence>
<accession>A0A0P9CKM7</accession>
<dbReference type="RefSeq" id="WP_083486236.1">
    <property type="nucleotide sequence ID" value="NZ_LJCO01000048.1"/>
</dbReference>
<evidence type="ECO:0000256" key="3">
    <source>
        <dbReference type="RuleBase" id="RU000363"/>
    </source>
</evidence>
<dbReference type="PIRSF" id="PIRSF000126">
    <property type="entry name" value="11-beta-HSD1"/>
    <property type="match status" value="1"/>
</dbReference>
<dbReference type="PROSITE" id="PS00061">
    <property type="entry name" value="ADH_SHORT"/>
    <property type="match status" value="1"/>
</dbReference>
<dbReference type="InterPro" id="IPR020904">
    <property type="entry name" value="Sc_DH/Rdtase_CS"/>
</dbReference>
<organism evidence="4 5">
    <name type="scientific">Alicyclobacillus ferrooxydans</name>
    <dbReference type="NCBI Taxonomy" id="471514"/>
    <lineage>
        <taxon>Bacteria</taxon>
        <taxon>Bacillati</taxon>
        <taxon>Bacillota</taxon>
        <taxon>Bacilli</taxon>
        <taxon>Bacillales</taxon>
        <taxon>Alicyclobacillaceae</taxon>
        <taxon>Alicyclobacillus</taxon>
    </lineage>
</organism>
<dbReference type="GO" id="GO:0016491">
    <property type="term" value="F:oxidoreductase activity"/>
    <property type="evidence" value="ECO:0007669"/>
    <property type="project" value="UniProtKB-KW"/>
</dbReference>
<dbReference type="Proteomes" id="UP000050482">
    <property type="component" value="Unassembled WGS sequence"/>
</dbReference>
<dbReference type="STRING" id="471514.AN477_11740"/>
<dbReference type="PANTHER" id="PTHR44196">
    <property type="entry name" value="DEHYDROGENASE/REDUCTASE SDR FAMILY MEMBER 7B"/>
    <property type="match status" value="1"/>
</dbReference>
<dbReference type="EMBL" id="LJCO01000048">
    <property type="protein sequence ID" value="KPV43566.1"/>
    <property type="molecule type" value="Genomic_DNA"/>
</dbReference>
<dbReference type="Gene3D" id="3.40.50.720">
    <property type="entry name" value="NAD(P)-binding Rossmann-like Domain"/>
    <property type="match status" value="1"/>
</dbReference>
<comment type="similarity">
    <text evidence="1 3">Belongs to the short-chain dehydrogenases/reductases (SDR) family.</text>
</comment>
<dbReference type="SUPFAM" id="SSF51735">
    <property type="entry name" value="NAD(P)-binding Rossmann-fold domains"/>
    <property type="match status" value="1"/>
</dbReference>